<dbReference type="Proteomes" id="UP000614221">
    <property type="component" value="Unassembled WGS sequence"/>
</dbReference>
<reference evidence="1" key="2">
    <citation type="submission" date="2020-09" db="EMBL/GenBank/DDBJ databases">
        <authorList>
            <person name="Sun Q."/>
            <person name="Ohkuma M."/>
        </authorList>
    </citation>
    <scope>NUCLEOTIDE SEQUENCE</scope>
    <source>
        <strain evidence="1">JCM 19018</strain>
    </source>
</reference>
<proteinExistence type="predicted"/>
<protein>
    <submittedName>
        <fullName evidence="1">Uncharacterized protein</fullName>
    </submittedName>
</protein>
<dbReference type="EMBL" id="BMPD01000002">
    <property type="protein sequence ID" value="GGK66241.1"/>
    <property type="molecule type" value="Genomic_DNA"/>
</dbReference>
<sequence>MAVAIAIGAQVVGGFASVTVVGAVLIPFLSFYGNVAGAYAIGTAVREVPALASESQTPTAGSVA</sequence>
<dbReference type="AlphaFoldDB" id="A0A830EJM7"/>
<evidence type="ECO:0000313" key="2">
    <source>
        <dbReference type="Proteomes" id="UP000614221"/>
    </source>
</evidence>
<comment type="caution">
    <text evidence="1">The sequence shown here is derived from an EMBL/GenBank/DDBJ whole genome shotgun (WGS) entry which is preliminary data.</text>
</comment>
<gene>
    <name evidence="1" type="ORF">GCM10009067_18400</name>
</gene>
<organism evidence="1 2">
    <name type="scientific">Haloarcula sebkhae</name>
    <dbReference type="NCBI Taxonomy" id="932660"/>
    <lineage>
        <taxon>Archaea</taxon>
        <taxon>Methanobacteriati</taxon>
        <taxon>Methanobacteriota</taxon>
        <taxon>Stenosarchaea group</taxon>
        <taxon>Halobacteria</taxon>
        <taxon>Halobacteriales</taxon>
        <taxon>Haloarculaceae</taxon>
        <taxon>Haloarcula</taxon>
    </lineage>
</organism>
<accession>A0A830EJM7</accession>
<name>A0A830EJM7_9EURY</name>
<reference evidence="1" key="1">
    <citation type="journal article" date="2014" name="Int. J. Syst. Evol. Microbiol.">
        <title>Complete genome sequence of Corynebacterium casei LMG S-19264T (=DSM 44701T), isolated from a smear-ripened cheese.</title>
        <authorList>
            <consortium name="US DOE Joint Genome Institute (JGI-PGF)"/>
            <person name="Walter F."/>
            <person name="Albersmeier A."/>
            <person name="Kalinowski J."/>
            <person name="Ruckert C."/>
        </authorList>
    </citation>
    <scope>NUCLEOTIDE SEQUENCE</scope>
    <source>
        <strain evidence="1">JCM 19018</strain>
    </source>
</reference>
<evidence type="ECO:0000313" key="1">
    <source>
        <dbReference type="EMBL" id="GGK66241.1"/>
    </source>
</evidence>